<dbReference type="GO" id="GO:0003955">
    <property type="term" value="F:NAD(P)H dehydrogenase (quinone) activity"/>
    <property type="evidence" value="ECO:0007669"/>
    <property type="project" value="TreeGrafter"/>
</dbReference>
<dbReference type="PRINTS" id="PR00368">
    <property type="entry name" value="FADPNR"/>
</dbReference>
<dbReference type="GO" id="GO:0050660">
    <property type="term" value="F:flavin adenine dinucleotide binding"/>
    <property type="evidence" value="ECO:0007669"/>
    <property type="project" value="TreeGrafter"/>
</dbReference>
<dbReference type="PANTHER" id="PTHR43014:SF2">
    <property type="entry name" value="MERCURIC REDUCTASE"/>
    <property type="match status" value="1"/>
</dbReference>
<proteinExistence type="inferred from homology"/>
<feature type="binding site" evidence="5">
    <location>
        <begin position="180"/>
        <end position="187"/>
    </location>
    <ligand>
        <name>NAD(+)</name>
        <dbReference type="ChEBI" id="CHEBI:57540"/>
    </ligand>
</feature>
<dbReference type="SUPFAM" id="SSF51905">
    <property type="entry name" value="FAD/NAD(P)-binding domain"/>
    <property type="match status" value="1"/>
</dbReference>
<dbReference type="PANTHER" id="PTHR43014">
    <property type="entry name" value="MERCURIC REDUCTASE"/>
    <property type="match status" value="1"/>
</dbReference>
<dbReference type="AlphaFoldDB" id="A0A5Q6RZC0"/>
<dbReference type="Gene3D" id="3.30.390.30">
    <property type="match status" value="1"/>
</dbReference>
<dbReference type="Proteomes" id="UP000307768">
    <property type="component" value="Unassembled WGS sequence"/>
</dbReference>
<protein>
    <submittedName>
        <fullName evidence="9">NAD(P)/FAD-dependent oxidoreductase</fullName>
    </submittedName>
</protein>
<feature type="domain" description="Pyridine nucleotide-disulphide oxidoreductase dimerisation" evidence="7">
    <location>
        <begin position="351"/>
        <end position="459"/>
    </location>
</feature>
<feature type="disulfide bond" description="Redox-active" evidence="6">
    <location>
        <begin position="46"/>
        <end position="51"/>
    </location>
</feature>
<evidence type="ECO:0000313" key="10">
    <source>
        <dbReference type="Proteomes" id="UP000307768"/>
    </source>
</evidence>
<evidence type="ECO:0000259" key="7">
    <source>
        <dbReference type="Pfam" id="PF02852"/>
    </source>
</evidence>
<dbReference type="InterPro" id="IPR004099">
    <property type="entry name" value="Pyr_nucl-diS_OxRdtase_dimer"/>
</dbReference>
<evidence type="ECO:0000256" key="5">
    <source>
        <dbReference type="PIRSR" id="PIRSR000350-3"/>
    </source>
</evidence>
<dbReference type="SUPFAM" id="SSF55424">
    <property type="entry name" value="FAD/NAD-linked reductases, dimerisation (C-terminal) domain"/>
    <property type="match status" value="1"/>
</dbReference>
<dbReference type="RefSeq" id="WP_149768873.1">
    <property type="nucleotide sequence ID" value="NZ_VDFQ02000002.1"/>
</dbReference>
<keyword evidence="2" id="KW-0285">Flavoprotein</keyword>
<dbReference type="PIRSF" id="PIRSF000350">
    <property type="entry name" value="Mercury_reductase_MerA"/>
    <property type="match status" value="1"/>
</dbReference>
<dbReference type="InterPro" id="IPR023753">
    <property type="entry name" value="FAD/NAD-binding_dom"/>
</dbReference>
<name>A0A5Q6RZC0_9ACTN</name>
<comment type="cofactor">
    <cofactor evidence="5">
        <name>FAD</name>
        <dbReference type="ChEBI" id="CHEBI:57692"/>
    </cofactor>
    <text evidence="5">Binds 1 FAD per subunit.</text>
</comment>
<sequence length="464" mass="47672">MDAAQAETVDVIVIGTGPGGEYATGELARAGLSVVAVEAALVGGECPYYGCIPSKTLIRSADLLSGARVADGVAGAVTVKPDFADAYARVVEVTADWDDTAAVERLERAGARLVRGTGTLSGPRTVTVDGRSWTARRGILLDVGTRPAAPPIDGLAATPYWTNRDILRSAEPPTSLLVLGGGAIGVELAQAYARYGVAVTVVEAGPRLLAHEEPESSDLVAQALEADGVTIRASSTVVGVTHDGERFSLDLEDGTTLDTQRLLVASGRTPNTDRLGLESVGVRTQRGFVATDPHQRVLADQDSGEVVDGLWAIGDATGKGGFTHVSMYQAEIAVATILDRSGPAASYHALPRVTFTDPEVGAVGLTEEQARDAGLAVLTGTADLAASSRGATYGPGAAGFVKVVADSDRQVLVGATSAGPAGGEILGALTVAIQAEVPVDELRQTIWAYPTFHRAIGTAIADLS</sequence>
<feature type="domain" description="FAD/NAD(P)-binding" evidence="8">
    <location>
        <begin position="10"/>
        <end position="330"/>
    </location>
</feature>
<dbReference type="PRINTS" id="PR00411">
    <property type="entry name" value="PNDRDTASEI"/>
</dbReference>
<feature type="binding site" evidence="5">
    <location>
        <position position="315"/>
    </location>
    <ligand>
        <name>FAD</name>
        <dbReference type="ChEBI" id="CHEBI:57692"/>
    </ligand>
</feature>
<comment type="similarity">
    <text evidence="1">Belongs to the class-I pyridine nucleotide-disulfide oxidoreductase family.</text>
</comment>
<gene>
    <name evidence="9" type="ORF">FE697_006995</name>
</gene>
<comment type="caution">
    <text evidence="9">The sequence shown here is derived from an EMBL/GenBank/DDBJ whole genome shotgun (WGS) entry which is preliminary data.</text>
</comment>
<evidence type="ECO:0000256" key="2">
    <source>
        <dbReference type="ARBA" id="ARBA00022630"/>
    </source>
</evidence>
<evidence type="ECO:0000259" key="8">
    <source>
        <dbReference type="Pfam" id="PF07992"/>
    </source>
</evidence>
<feature type="binding site" evidence="5">
    <location>
        <position position="267"/>
    </location>
    <ligand>
        <name>NAD(+)</name>
        <dbReference type="ChEBI" id="CHEBI:57540"/>
    </ligand>
</feature>
<dbReference type="Gene3D" id="3.50.50.60">
    <property type="entry name" value="FAD/NAD(P)-binding domain"/>
    <property type="match status" value="2"/>
</dbReference>
<evidence type="ECO:0000256" key="3">
    <source>
        <dbReference type="ARBA" id="ARBA00022827"/>
    </source>
</evidence>
<dbReference type="EMBL" id="VDFQ02000002">
    <property type="protein sequence ID" value="KAA1423354.1"/>
    <property type="molecule type" value="Genomic_DNA"/>
</dbReference>
<keyword evidence="5" id="KW-0520">NAD</keyword>
<dbReference type="OrthoDB" id="4763248at2"/>
<dbReference type="Pfam" id="PF02852">
    <property type="entry name" value="Pyr_redox_dim"/>
    <property type="match status" value="1"/>
</dbReference>
<feature type="binding site" evidence="5">
    <location>
        <position position="118"/>
    </location>
    <ligand>
        <name>FAD</name>
        <dbReference type="ChEBI" id="CHEBI:57692"/>
    </ligand>
</feature>
<evidence type="ECO:0000313" key="9">
    <source>
        <dbReference type="EMBL" id="KAA1423354.1"/>
    </source>
</evidence>
<accession>A0A5Q6RZC0</accession>
<reference evidence="9 10" key="1">
    <citation type="submission" date="2019-09" db="EMBL/GenBank/DDBJ databases">
        <title>Mumia zhuanghuii sp. nov. isolated from the intestinal contents of plateau pika (Ochotona curzoniae) in the Qinghai-Tibet plateau of China.</title>
        <authorList>
            <person name="Tian Z."/>
        </authorList>
    </citation>
    <scope>NUCLEOTIDE SEQUENCE [LARGE SCALE GENOMIC DNA]</scope>
    <source>
        <strain evidence="10">350</strain>
    </source>
</reference>
<evidence type="ECO:0000256" key="6">
    <source>
        <dbReference type="PIRSR" id="PIRSR000350-4"/>
    </source>
</evidence>
<keyword evidence="3 5" id="KW-0274">FAD</keyword>
<feature type="binding site" evidence="5">
    <location>
        <position position="55"/>
    </location>
    <ligand>
        <name>FAD</name>
        <dbReference type="ChEBI" id="CHEBI:57692"/>
    </ligand>
</feature>
<dbReference type="InterPro" id="IPR036188">
    <property type="entry name" value="FAD/NAD-bd_sf"/>
</dbReference>
<feature type="binding site" evidence="5">
    <location>
        <position position="203"/>
    </location>
    <ligand>
        <name>NAD(+)</name>
        <dbReference type="ChEBI" id="CHEBI:57540"/>
    </ligand>
</feature>
<organism evidence="9 10">
    <name type="scientific">Mumia zhuanghuii</name>
    <dbReference type="NCBI Taxonomy" id="2585211"/>
    <lineage>
        <taxon>Bacteria</taxon>
        <taxon>Bacillati</taxon>
        <taxon>Actinomycetota</taxon>
        <taxon>Actinomycetes</taxon>
        <taxon>Propionibacteriales</taxon>
        <taxon>Nocardioidaceae</taxon>
        <taxon>Mumia</taxon>
    </lineage>
</organism>
<dbReference type="Pfam" id="PF07992">
    <property type="entry name" value="Pyr_redox_2"/>
    <property type="match status" value="1"/>
</dbReference>
<keyword evidence="4" id="KW-0560">Oxidoreductase</keyword>
<evidence type="ECO:0000256" key="1">
    <source>
        <dbReference type="ARBA" id="ARBA00007532"/>
    </source>
</evidence>
<dbReference type="FunFam" id="3.30.390.30:FF:000001">
    <property type="entry name" value="Dihydrolipoyl dehydrogenase"/>
    <property type="match status" value="1"/>
</dbReference>
<evidence type="ECO:0000256" key="4">
    <source>
        <dbReference type="ARBA" id="ARBA00023002"/>
    </source>
</evidence>
<dbReference type="InterPro" id="IPR001100">
    <property type="entry name" value="Pyr_nuc-diS_OxRdtase"/>
</dbReference>
<dbReference type="InterPro" id="IPR016156">
    <property type="entry name" value="FAD/NAD-linked_Rdtase_dimer_sf"/>
</dbReference>
<keyword evidence="5" id="KW-0547">Nucleotide-binding</keyword>